<dbReference type="SMART" id="SM00089">
    <property type="entry name" value="PKD"/>
    <property type="match status" value="1"/>
</dbReference>
<dbReference type="InterPro" id="IPR029865">
    <property type="entry name" value="KIAA0319-like"/>
</dbReference>
<gene>
    <name evidence="3" type="ORF">SY85_09980</name>
</gene>
<dbReference type="GO" id="GO:0031410">
    <property type="term" value="C:cytoplasmic vesicle"/>
    <property type="evidence" value="ECO:0007669"/>
    <property type="project" value="TreeGrafter"/>
</dbReference>
<dbReference type="InterPro" id="IPR013783">
    <property type="entry name" value="Ig-like_fold"/>
</dbReference>
<dbReference type="Pfam" id="PF22352">
    <property type="entry name" value="K319L-like_PKD"/>
    <property type="match status" value="1"/>
</dbReference>
<dbReference type="SUPFAM" id="SSF49299">
    <property type="entry name" value="PKD domain"/>
    <property type="match status" value="1"/>
</dbReference>
<sequence>MKKNIYLSVVLIIVCTAIPACKKENSCEDCIETNKPPVAVAGKDTSIRLPLDSIVLNGSLSADPDGTITTWQWSVISGPSNVLIRNSNAAETSITNLVQGTYLFGLKVTDASGLYDEDTVQVQVYVQVVPGKASSNVYFFFRDSSGSLDEQGIRAIEGFSPVLVLAKVTIAGYPDALIEGVWALRITPICPILLNYVDMTAFGSFIGLPPGTYSWSAQSVTTNFAGYPVPGGFESYWARPHHASGTITVPQGADCIIKEIDF</sequence>
<accession>A0A172TUI8</accession>
<dbReference type="InterPro" id="IPR022409">
    <property type="entry name" value="PKD/Chitinase_dom"/>
</dbReference>
<evidence type="ECO:0000256" key="1">
    <source>
        <dbReference type="SAM" id="SignalP"/>
    </source>
</evidence>
<evidence type="ECO:0000259" key="2">
    <source>
        <dbReference type="SMART" id="SM00089"/>
    </source>
</evidence>
<protein>
    <recommendedName>
        <fullName evidence="2">PKD/Chitinase domain-containing protein</fullName>
    </recommendedName>
</protein>
<dbReference type="Proteomes" id="UP000077177">
    <property type="component" value="Chromosome"/>
</dbReference>
<proteinExistence type="predicted"/>
<dbReference type="KEGG" id="fla:SY85_09980"/>
<dbReference type="STRING" id="1492898.SY85_09980"/>
<name>A0A172TUI8_9BACT</name>
<dbReference type="PANTHER" id="PTHR46182">
    <property type="entry name" value="FI19480P1"/>
    <property type="match status" value="1"/>
</dbReference>
<keyword evidence="1" id="KW-0732">Signal</keyword>
<dbReference type="AlphaFoldDB" id="A0A172TUI8"/>
<keyword evidence="4" id="KW-1185">Reference proteome</keyword>
<evidence type="ECO:0000313" key="3">
    <source>
        <dbReference type="EMBL" id="ANE50781.1"/>
    </source>
</evidence>
<dbReference type="Gene3D" id="2.60.40.10">
    <property type="entry name" value="Immunoglobulins"/>
    <property type="match status" value="1"/>
</dbReference>
<feature type="domain" description="PKD/Chitinase" evidence="2">
    <location>
        <begin position="38"/>
        <end position="127"/>
    </location>
</feature>
<dbReference type="PANTHER" id="PTHR46182:SF2">
    <property type="entry name" value="FI19480P1"/>
    <property type="match status" value="1"/>
</dbReference>
<dbReference type="InterPro" id="IPR035986">
    <property type="entry name" value="PKD_dom_sf"/>
</dbReference>
<dbReference type="GO" id="GO:0016020">
    <property type="term" value="C:membrane"/>
    <property type="evidence" value="ECO:0007669"/>
    <property type="project" value="TreeGrafter"/>
</dbReference>
<feature type="signal peptide" evidence="1">
    <location>
        <begin position="1"/>
        <end position="22"/>
    </location>
</feature>
<dbReference type="EMBL" id="CP011390">
    <property type="protein sequence ID" value="ANE50781.1"/>
    <property type="molecule type" value="Genomic_DNA"/>
</dbReference>
<evidence type="ECO:0000313" key="4">
    <source>
        <dbReference type="Proteomes" id="UP000077177"/>
    </source>
</evidence>
<dbReference type="RefSeq" id="WP_066404097.1">
    <property type="nucleotide sequence ID" value="NZ_CP011390.1"/>
</dbReference>
<reference evidence="4" key="1">
    <citation type="submission" date="2015-01" db="EMBL/GenBank/DDBJ databases">
        <title>Flavisolibacter sp./LCS9/ whole genome sequencing.</title>
        <authorList>
            <person name="Kim M.K."/>
            <person name="Srinivasan S."/>
            <person name="Lee J.-J."/>
        </authorList>
    </citation>
    <scope>NUCLEOTIDE SEQUENCE [LARGE SCALE GENOMIC DNA]</scope>
    <source>
        <strain evidence="4">LCS9</strain>
    </source>
</reference>
<reference evidence="3 4" key="2">
    <citation type="journal article" date="2016" name="Int. J. Syst. Evol. Microbiol.">
        <title>Flavisolibacter tropicus sp. nov., isolated from tropical soil.</title>
        <authorList>
            <person name="Lee J.J."/>
            <person name="Kang M.S."/>
            <person name="Kim G.S."/>
            <person name="Lee C.S."/>
            <person name="Lim S."/>
            <person name="Lee J."/>
            <person name="Roh S.H."/>
            <person name="Kang H."/>
            <person name="Ha J.M."/>
            <person name="Bae S."/>
            <person name="Jung H.Y."/>
            <person name="Kim M.K."/>
        </authorList>
    </citation>
    <scope>NUCLEOTIDE SEQUENCE [LARGE SCALE GENOMIC DNA]</scope>
    <source>
        <strain evidence="3 4">LCS9</strain>
    </source>
</reference>
<dbReference type="OrthoDB" id="661558at2"/>
<organism evidence="3 4">
    <name type="scientific">Flavisolibacter tropicus</name>
    <dbReference type="NCBI Taxonomy" id="1492898"/>
    <lineage>
        <taxon>Bacteria</taxon>
        <taxon>Pseudomonadati</taxon>
        <taxon>Bacteroidota</taxon>
        <taxon>Chitinophagia</taxon>
        <taxon>Chitinophagales</taxon>
        <taxon>Chitinophagaceae</taxon>
        <taxon>Flavisolibacter</taxon>
    </lineage>
</organism>
<feature type="chain" id="PRO_5008001156" description="PKD/Chitinase domain-containing protein" evidence="1">
    <location>
        <begin position="23"/>
        <end position="262"/>
    </location>
</feature>